<feature type="transmembrane region" description="Helical" evidence="8">
    <location>
        <begin position="368"/>
        <end position="385"/>
    </location>
</feature>
<proteinExistence type="inferred from homology"/>
<dbReference type="InterPro" id="IPR050250">
    <property type="entry name" value="Macrolide_Exporter_MacB"/>
</dbReference>
<feature type="transmembrane region" description="Helical" evidence="8">
    <location>
        <begin position="748"/>
        <end position="769"/>
    </location>
</feature>
<evidence type="ECO:0000256" key="3">
    <source>
        <dbReference type="ARBA" id="ARBA00022692"/>
    </source>
</evidence>
<evidence type="ECO:0000259" key="9">
    <source>
        <dbReference type="Pfam" id="PF02687"/>
    </source>
</evidence>
<feature type="transmembrane region" description="Helical" evidence="8">
    <location>
        <begin position="325"/>
        <end position="348"/>
    </location>
</feature>
<keyword evidence="2" id="KW-1003">Cell membrane</keyword>
<feature type="transmembrane region" description="Helical" evidence="8">
    <location>
        <begin position="26"/>
        <end position="50"/>
    </location>
</feature>
<sequence>MRNVNNKKAIRRLADKSFRAARTRNIIAVTAIALTAMLFTALFTLGIGTVENFQQATMRQSGGDSHGVIKNLSPEQYEKLSRDPSIEETADCMLMAETVTNPEFLKRHAELWYIPEYHYPHCFIEIIEGKAPESADEILMDQVSMELLGLEAKAGQQVTLGLQIKPRDTETVERKFTVSGVIKADPALNVGFGIVSGGYREAHADELTYTYHEDFANTGSVRMDVNFSNSFSIQKKLEKVIANGGYSTDEIEANANWAYISDGADSDPITTGAVLGGLLLIMLTGYLIIYNIFQISVIRDIRYYGLLKTIGATSRQVKKILRRQALFLGLMGIPLGLVLGFLIGTGITPKIVEISSYEYTEMEVSANPWIFLGAAVFTMLTLWISTGNPARIAAKVSPVEAVRYTDGGEPKQKRSRRTADRKGAAGGMAAAGREKKTTDGGKLWRMAFSNLGRNKKRTVLVLCSLSLAVVLLNSVFTVTHAFDMDRYLRKFVSSDFLIANAVYYQSLYTGSSEETVQEEKLTESFIKVCEGLDGFQKGGRLYFSVTAAALKGDRWTPPETVPKDDNGIVGRYVQGKFYPLNRRGNNYLASLCGMEDFFYDKLEIWKGESDLQVIREKLASGKYLLCSVFTDDNAAVEEDTVMHQPGDKIVLVCGDGQEREFEVLSLIKENYYGMTNRRKSEFLYYVPADVFQEMASDQYLMSYSFDVEDGRGDEIARRLESYTKTEEPMMHYESKGTWEDQFHQLSGLFTLVGGVMTLVVGLIGILNFSNSVLTGIVTRQQEFAMLEAIGMTKKQIRKMVVLEGLYYAGGTIVFSLVFGCAFSATILRMLTNGMWFMQYQFVIWPMLAVFPVLLLLGYAVPEMAIRLGKKESVVERLRRPE</sequence>
<dbReference type="InterPro" id="IPR003838">
    <property type="entry name" value="ABC3_permease_C"/>
</dbReference>
<evidence type="ECO:0000256" key="4">
    <source>
        <dbReference type="ARBA" id="ARBA00022989"/>
    </source>
</evidence>
<gene>
    <name evidence="10" type="ORF">EBB54_25805</name>
</gene>
<dbReference type="Pfam" id="PF02687">
    <property type="entry name" value="FtsX"/>
    <property type="match status" value="2"/>
</dbReference>
<feature type="transmembrane region" description="Helical" evidence="8">
    <location>
        <begin position="459"/>
        <end position="482"/>
    </location>
</feature>
<evidence type="ECO:0000256" key="6">
    <source>
        <dbReference type="ARBA" id="ARBA00038076"/>
    </source>
</evidence>
<dbReference type="PANTHER" id="PTHR30572">
    <property type="entry name" value="MEMBRANE COMPONENT OF TRANSPORTER-RELATED"/>
    <property type="match status" value="1"/>
</dbReference>
<dbReference type="AlphaFoldDB" id="A0A3R8JT89"/>
<accession>A0A3R8JT89</accession>
<feature type="transmembrane region" description="Helical" evidence="8">
    <location>
        <begin position="839"/>
        <end position="860"/>
    </location>
</feature>
<evidence type="ECO:0000313" key="11">
    <source>
        <dbReference type="Proteomes" id="UP000274920"/>
    </source>
</evidence>
<name>A0A3R8JT89_9FIRM</name>
<comment type="subcellular location">
    <subcellularLocation>
        <location evidence="1">Cell membrane</location>
        <topology evidence="1">Multi-pass membrane protein</topology>
    </subcellularLocation>
</comment>
<evidence type="ECO:0000256" key="2">
    <source>
        <dbReference type="ARBA" id="ARBA00022475"/>
    </source>
</evidence>
<dbReference type="RefSeq" id="WP_125129505.1">
    <property type="nucleotide sequence ID" value="NZ_RHJS01000002.1"/>
</dbReference>
<organism evidence="10 11">
    <name type="scientific">Schaedlerella arabinosiphila</name>
    <dbReference type="NCBI Taxonomy" id="2044587"/>
    <lineage>
        <taxon>Bacteria</taxon>
        <taxon>Bacillati</taxon>
        <taxon>Bacillota</taxon>
        <taxon>Clostridia</taxon>
        <taxon>Lachnospirales</taxon>
        <taxon>Lachnospiraceae</taxon>
        <taxon>Schaedlerella</taxon>
    </lineage>
</organism>
<feature type="region of interest" description="Disordered" evidence="7">
    <location>
        <begin position="405"/>
        <end position="432"/>
    </location>
</feature>
<keyword evidence="5 8" id="KW-0472">Membrane</keyword>
<evidence type="ECO:0000313" key="10">
    <source>
        <dbReference type="EMBL" id="RRK34366.1"/>
    </source>
</evidence>
<feature type="transmembrane region" description="Helical" evidence="8">
    <location>
        <begin position="804"/>
        <end position="827"/>
    </location>
</feature>
<feature type="domain" description="ABC3 transporter permease C-terminal" evidence="9">
    <location>
        <begin position="755"/>
        <end position="857"/>
    </location>
</feature>
<evidence type="ECO:0000256" key="8">
    <source>
        <dbReference type="SAM" id="Phobius"/>
    </source>
</evidence>
<reference evidence="10" key="1">
    <citation type="submission" date="2018-10" db="EMBL/GenBank/DDBJ databases">
        <title>Schaedlerella arabinophila gen. nov. sp. nov., isolated from the mouse intestinal tract and comparative analysis with the genome of the closely related altered Schaedler flora strain ASF502.</title>
        <authorList>
            <person name="Miyake S."/>
            <person name="Soh M."/>
            <person name="Seedorf H."/>
        </authorList>
    </citation>
    <scope>NUCLEOTIDE SEQUENCE [LARGE SCALE GENOMIC DNA]</scope>
    <source>
        <strain evidence="10">DSM 106076</strain>
    </source>
</reference>
<evidence type="ECO:0000256" key="7">
    <source>
        <dbReference type="SAM" id="MobiDB-lite"/>
    </source>
</evidence>
<keyword evidence="11" id="KW-1185">Reference proteome</keyword>
<comment type="caution">
    <text evidence="10">The sequence shown here is derived from an EMBL/GenBank/DDBJ whole genome shotgun (WGS) entry which is preliminary data.</text>
</comment>
<feature type="compositionally biased region" description="Basic and acidic residues" evidence="7">
    <location>
        <begin position="406"/>
        <end position="423"/>
    </location>
</feature>
<comment type="similarity">
    <text evidence="6">Belongs to the ABC-4 integral membrane protein family.</text>
</comment>
<evidence type="ECO:0000256" key="1">
    <source>
        <dbReference type="ARBA" id="ARBA00004651"/>
    </source>
</evidence>
<dbReference type="Proteomes" id="UP000274920">
    <property type="component" value="Unassembled WGS sequence"/>
</dbReference>
<feature type="domain" description="ABC3 transporter permease C-terminal" evidence="9">
    <location>
        <begin position="278"/>
        <end position="397"/>
    </location>
</feature>
<dbReference type="PANTHER" id="PTHR30572:SF4">
    <property type="entry name" value="ABC TRANSPORTER PERMEASE YTRF"/>
    <property type="match status" value="1"/>
</dbReference>
<protein>
    <submittedName>
        <fullName evidence="10">ABC transporter permease</fullName>
    </submittedName>
</protein>
<dbReference type="GO" id="GO:0005886">
    <property type="term" value="C:plasma membrane"/>
    <property type="evidence" value="ECO:0007669"/>
    <property type="project" value="UniProtKB-SubCell"/>
</dbReference>
<keyword evidence="3 8" id="KW-0812">Transmembrane</keyword>
<feature type="transmembrane region" description="Helical" evidence="8">
    <location>
        <begin position="273"/>
        <end position="293"/>
    </location>
</feature>
<evidence type="ECO:0000256" key="5">
    <source>
        <dbReference type="ARBA" id="ARBA00023136"/>
    </source>
</evidence>
<keyword evidence="4 8" id="KW-1133">Transmembrane helix</keyword>
<dbReference type="EMBL" id="RHJS01000002">
    <property type="protein sequence ID" value="RRK34366.1"/>
    <property type="molecule type" value="Genomic_DNA"/>
</dbReference>
<dbReference type="GO" id="GO:0022857">
    <property type="term" value="F:transmembrane transporter activity"/>
    <property type="evidence" value="ECO:0007669"/>
    <property type="project" value="TreeGrafter"/>
</dbReference>